<evidence type="ECO:0000256" key="1">
    <source>
        <dbReference type="ARBA" id="ARBA00004141"/>
    </source>
</evidence>
<dbReference type="GO" id="GO:0016020">
    <property type="term" value="C:membrane"/>
    <property type="evidence" value="ECO:0007669"/>
    <property type="project" value="UniProtKB-SubCell"/>
</dbReference>
<evidence type="ECO:0000259" key="8">
    <source>
        <dbReference type="Pfam" id="PF00892"/>
    </source>
</evidence>
<dbReference type="PANTHER" id="PTHR32322:SF2">
    <property type="entry name" value="EAMA DOMAIN-CONTAINING PROTEIN"/>
    <property type="match status" value="1"/>
</dbReference>
<evidence type="ECO:0000256" key="3">
    <source>
        <dbReference type="ARBA" id="ARBA00022692"/>
    </source>
</evidence>
<protein>
    <submittedName>
        <fullName evidence="9">Membrane protein</fullName>
    </submittedName>
</protein>
<comment type="caution">
    <text evidence="9">The sequence shown here is derived from an EMBL/GenBank/DDBJ whole genome shotgun (WGS) entry which is preliminary data.</text>
</comment>
<sequence length="310" mass="31760">MSRRGWILFAAMSLIWGIPYLLIKIAVEGLPVPVLVFARTAVGAAVLLPLALRGNALAGVRRHWRPVLAFAAIEIMVPWFLLSDAEQHITSSLTGLLIAATPVVAVVAARLTGDRERLGPLRWAGLAVGFGGVAVLAGPALAGGAPWPIAEVLIVAVCYAVAPIIASRHLADVPSLPLTAVCLAVATVVYTPAAVVTWPSAWPAADVLVALAALALVCTALAMVLFFSLIREVGGPRAVVITYVNPAVAVAAGALVLDEPVTVQMVVAFALILAGSVLAAGRRRPEAPAVPEPAAAAAAAQPPARTSPDS</sequence>
<feature type="transmembrane region" description="Helical" evidence="7">
    <location>
        <begin position="263"/>
        <end position="281"/>
    </location>
</feature>
<dbReference type="InterPro" id="IPR050638">
    <property type="entry name" value="AA-Vitamin_Transporters"/>
</dbReference>
<dbReference type="InterPro" id="IPR037185">
    <property type="entry name" value="EmrE-like"/>
</dbReference>
<keyword evidence="3 7" id="KW-0812">Transmembrane</keyword>
<proteinExistence type="inferred from homology"/>
<keyword evidence="5 7" id="KW-0472">Membrane</keyword>
<reference evidence="9" key="1">
    <citation type="submission" date="2021-01" db="EMBL/GenBank/DDBJ databases">
        <title>Whole genome shotgun sequence of Spirilliplanes yamanashiensis NBRC 15828.</title>
        <authorList>
            <person name="Komaki H."/>
            <person name="Tamura T."/>
        </authorList>
    </citation>
    <scope>NUCLEOTIDE SEQUENCE</scope>
    <source>
        <strain evidence="9">NBRC 15828</strain>
    </source>
</reference>
<evidence type="ECO:0000256" key="5">
    <source>
        <dbReference type="ARBA" id="ARBA00023136"/>
    </source>
</evidence>
<dbReference type="SUPFAM" id="SSF103481">
    <property type="entry name" value="Multidrug resistance efflux transporter EmrE"/>
    <property type="match status" value="2"/>
</dbReference>
<keyword evidence="4 7" id="KW-1133">Transmembrane helix</keyword>
<dbReference type="PANTHER" id="PTHR32322">
    <property type="entry name" value="INNER MEMBRANE TRANSPORTER"/>
    <property type="match status" value="1"/>
</dbReference>
<evidence type="ECO:0000313" key="9">
    <source>
        <dbReference type="EMBL" id="GIJ05444.1"/>
    </source>
</evidence>
<comment type="subcellular location">
    <subcellularLocation>
        <location evidence="1">Membrane</location>
        <topology evidence="1">Multi-pass membrane protein</topology>
    </subcellularLocation>
</comment>
<accession>A0A8J4DLP2</accession>
<evidence type="ECO:0000313" key="10">
    <source>
        <dbReference type="Proteomes" id="UP000652013"/>
    </source>
</evidence>
<feature type="domain" description="EamA" evidence="8">
    <location>
        <begin position="152"/>
        <end position="279"/>
    </location>
</feature>
<organism evidence="9 10">
    <name type="scientific">Spirilliplanes yamanashiensis</name>
    <dbReference type="NCBI Taxonomy" id="42233"/>
    <lineage>
        <taxon>Bacteria</taxon>
        <taxon>Bacillati</taxon>
        <taxon>Actinomycetota</taxon>
        <taxon>Actinomycetes</taxon>
        <taxon>Micromonosporales</taxon>
        <taxon>Micromonosporaceae</taxon>
        <taxon>Spirilliplanes</taxon>
    </lineage>
</organism>
<comment type="similarity">
    <text evidence="2">Belongs to the EamA transporter family.</text>
</comment>
<gene>
    <name evidence="9" type="ORF">Sya03_47960</name>
</gene>
<feature type="transmembrane region" description="Helical" evidence="7">
    <location>
        <begin position="88"/>
        <end position="109"/>
    </location>
</feature>
<feature type="transmembrane region" description="Helical" evidence="7">
    <location>
        <begin position="64"/>
        <end position="82"/>
    </location>
</feature>
<feature type="transmembrane region" description="Helical" evidence="7">
    <location>
        <begin position="32"/>
        <end position="52"/>
    </location>
</feature>
<dbReference type="RefSeq" id="WP_203940653.1">
    <property type="nucleotide sequence ID" value="NZ_BAAAGJ010000005.1"/>
</dbReference>
<feature type="transmembrane region" description="Helical" evidence="7">
    <location>
        <begin position="239"/>
        <end position="257"/>
    </location>
</feature>
<feature type="transmembrane region" description="Helical" evidence="7">
    <location>
        <begin position="121"/>
        <end position="141"/>
    </location>
</feature>
<dbReference type="AlphaFoldDB" id="A0A8J4DLP2"/>
<feature type="domain" description="EamA" evidence="8">
    <location>
        <begin position="5"/>
        <end position="136"/>
    </location>
</feature>
<dbReference type="InterPro" id="IPR000620">
    <property type="entry name" value="EamA_dom"/>
</dbReference>
<evidence type="ECO:0000256" key="6">
    <source>
        <dbReference type="SAM" id="MobiDB-lite"/>
    </source>
</evidence>
<evidence type="ECO:0000256" key="7">
    <source>
        <dbReference type="SAM" id="Phobius"/>
    </source>
</evidence>
<feature type="region of interest" description="Disordered" evidence="6">
    <location>
        <begin position="289"/>
        <end position="310"/>
    </location>
</feature>
<keyword evidence="10" id="KW-1185">Reference proteome</keyword>
<evidence type="ECO:0000256" key="2">
    <source>
        <dbReference type="ARBA" id="ARBA00007362"/>
    </source>
</evidence>
<feature type="transmembrane region" description="Helical" evidence="7">
    <location>
        <begin position="178"/>
        <end position="201"/>
    </location>
</feature>
<feature type="transmembrane region" description="Helical" evidence="7">
    <location>
        <begin position="147"/>
        <end position="166"/>
    </location>
</feature>
<dbReference type="Proteomes" id="UP000652013">
    <property type="component" value="Unassembled WGS sequence"/>
</dbReference>
<feature type="compositionally biased region" description="Low complexity" evidence="6">
    <location>
        <begin position="289"/>
        <end position="304"/>
    </location>
</feature>
<name>A0A8J4DLP2_9ACTN</name>
<feature type="transmembrane region" description="Helical" evidence="7">
    <location>
        <begin position="7"/>
        <end position="26"/>
    </location>
</feature>
<dbReference type="Pfam" id="PF00892">
    <property type="entry name" value="EamA"/>
    <property type="match status" value="2"/>
</dbReference>
<evidence type="ECO:0000256" key="4">
    <source>
        <dbReference type="ARBA" id="ARBA00022989"/>
    </source>
</evidence>
<feature type="transmembrane region" description="Helical" evidence="7">
    <location>
        <begin position="207"/>
        <end position="227"/>
    </location>
</feature>
<dbReference type="EMBL" id="BOOY01000033">
    <property type="protein sequence ID" value="GIJ05444.1"/>
    <property type="molecule type" value="Genomic_DNA"/>
</dbReference>